<dbReference type="InterPro" id="IPR050524">
    <property type="entry name" value="APC_YAT"/>
</dbReference>
<feature type="transmembrane region" description="Helical" evidence="7">
    <location>
        <begin position="127"/>
        <end position="148"/>
    </location>
</feature>
<feature type="transmembrane region" description="Helical" evidence="7">
    <location>
        <begin position="375"/>
        <end position="392"/>
    </location>
</feature>
<comment type="caution">
    <text evidence="9">The sequence shown here is derived from an EMBL/GenBank/DDBJ whole genome shotgun (WGS) entry which is preliminary data.</text>
</comment>
<dbReference type="InterPro" id="IPR004841">
    <property type="entry name" value="AA-permease/SLC12A_dom"/>
</dbReference>
<protein>
    <recommendedName>
        <fullName evidence="8">Amino acid permease/ SLC12A domain-containing protein</fullName>
    </recommendedName>
</protein>
<feature type="transmembrane region" description="Helical" evidence="7">
    <location>
        <begin position="479"/>
        <end position="499"/>
    </location>
</feature>
<dbReference type="GO" id="GO:0015171">
    <property type="term" value="F:amino acid transmembrane transporter activity"/>
    <property type="evidence" value="ECO:0007669"/>
    <property type="project" value="TreeGrafter"/>
</dbReference>
<feature type="transmembrane region" description="Helical" evidence="7">
    <location>
        <begin position="47"/>
        <end position="66"/>
    </location>
</feature>
<comment type="subcellular location">
    <subcellularLocation>
        <location evidence="1">Membrane</location>
        <topology evidence="1">Multi-pass membrane protein</topology>
    </subcellularLocation>
</comment>
<keyword evidence="6 7" id="KW-0472">Membrane</keyword>
<dbReference type="FunFam" id="1.20.1740.10:FF:000006">
    <property type="entry name" value="General amino acid permease"/>
    <property type="match status" value="1"/>
</dbReference>
<dbReference type="PANTHER" id="PTHR43341">
    <property type="entry name" value="AMINO ACID PERMEASE"/>
    <property type="match status" value="1"/>
</dbReference>
<dbReference type="Proteomes" id="UP000738325">
    <property type="component" value="Unassembled WGS sequence"/>
</dbReference>
<feature type="transmembrane region" description="Helical" evidence="7">
    <location>
        <begin position="188"/>
        <end position="206"/>
    </location>
</feature>
<dbReference type="OrthoDB" id="3900342at2759"/>
<evidence type="ECO:0000313" key="10">
    <source>
        <dbReference type="Proteomes" id="UP000738325"/>
    </source>
</evidence>
<keyword evidence="4" id="KW-0029">Amino-acid transport</keyword>
<name>A0A9P6RGA9_9FUNG</name>
<feature type="transmembrane region" description="Helical" evidence="7">
    <location>
        <begin position="237"/>
        <end position="257"/>
    </location>
</feature>
<feature type="transmembrane region" description="Helical" evidence="7">
    <location>
        <begin position="72"/>
        <end position="93"/>
    </location>
</feature>
<keyword evidence="2" id="KW-0813">Transport</keyword>
<dbReference type="Pfam" id="PF00324">
    <property type="entry name" value="AA_permease"/>
    <property type="match status" value="1"/>
</dbReference>
<reference evidence="9" key="1">
    <citation type="journal article" date="2020" name="Fungal Divers.">
        <title>Resolving the Mortierellaceae phylogeny through synthesis of multi-gene phylogenetics and phylogenomics.</title>
        <authorList>
            <person name="Vandepol N."/>
            <person name="Liber J."/>
            <person name="Desiro A."/>
            <person name="Na H."/>
            <person name="Kennedy M."/>
            <person name="Barry K."/>
            <person name="Grigoriev I.V."/>
            <person name="Miller A.N."/>
            <person name="O'Donnell K."/>
            <person name="Stajich J.E."/>
            <person name="Bonito G."/>
        </authorList>
    </citation>
    <scope>NUCLEOTIDE SEQUENCE</scope>
    <source>
        <strain evidence="9">REB-010B</strain>
    </source>
</reference>
<organism evidence="9 10">
    <name type="scientific">Dissophora globulifera</name>
    <dbReference type="NCBI Taxonomy" id="979702"/>
    <lineage>
        <taxon>Eukaryota</taxon>
        <taxon>Fungi</taxon>
        <taxon>Fungi incertae sedis</taxon>
        <taxon>Mucoromycota</taxon>
        <taxon>Mortierellomycotina</taxon>
        <taxon>Mortierellomycetes</taxon>
        <taxon>Mortierellales</taxon>
        <taxon>Mortierellaceae</taxon>
        <taxon>Dissophora</taxon>
    </lineage>
</organism>
<keyword evidence="10" id="KW-1185">Reference proteome</keyword>
<feature type="transmembrane region" description="Helical" evidence="7">
    <location>
        <begin position="404"/>
        <end position="425"/>
    </location>
</feature>
<keyword evidence="5 7" id="KW-1133">Transmembrane helix</keyword>
<feature type="domain" description="Amino acid permease/ SLC12A" evidence="8">
    <location>
        <begin position="44"/>
        <end position="502"/>
    </location>
</feature>
<dbReference type="Gene3D" id="1.20.1740.10">
    <property type="entry name" value="Amino acid/polyamine transporter I"/>
    <property type="match status" value="1"/>
</dbReference>
<accession>A0A9P6RGA9</accession>
<evidence type="ECO:0000256" key="1">
    <source>
        <dbReference type="ARBA" id="ARBA00004141"/>
    </source>
</evidence>
<evidence type="ECO:0000256" key="4">
    <source>
        <dbReference type="ARBA" id="ARBA00022970"/>
    </source>
</evidence>
<evidence type="ECO:0000256" key="6">
    <source>
        <dbReference type="ARBA" id="ARBA00023136"/>
    </source>
</evidence>
<dbReference type="EMBL" id="JAAAIP010000391">
    <property type="protein sequence ID" value="KAG0318071.1"/>
    <property type="molecule type" value="Genomic_DNA"/>
</dbReference>
<feature type="transmembrane region" description="Helical" evidence="7">
    <location>
        <begin position="278"/>
        <end position="297"/>
    </location>
</feature>
<feature type="transmembrane region" description="Helical" evidence="7">
    <location>
        <begin position="330"/>
        <end position="355"/>
    </location>
</feature>
<proteinExistence type="predicted"/>
<dbReference type="AlphaFoldDB" id="A0A9P6RGA9"/>
<evidence type="ECO:0000259" key="8">
    <source>
        <dbReference type="Pfam" id="PF00324"/>
    </source>
</evidence>
<dbReference type="PIRSF" id="PIRSF006060">
    <property type="entry name" value="AA_transporter"/>
    <property type="match status" value="1"/>
</dbReference>
<dbReference type="GO" id="GO:0016020">
    <property type="term" value="C:membrane"/>
    <property type="evidence" value="ECO:0007669"/>
    <property type="project" value="UniProtKB-SubCell"/>
</dbReference>
<dbReference type="PANTHER" id="PTHR43341:SF36">
    <property type="entry name" value="PROLINE-SPECIFIC PERMEASE"/>
    <property type="match status" value="1"/>
</dbReference>
<evidence type="ECO:0000313" key="9">
    <source>
        <dbReference type="EMBL" id="KAG0318071.1"/>
    </source>
</evidence>
<evidence type="ECO:0000256" key="7">
    <source>
        <dbReference type="SAM" id="Phobius"/>
    </source>
</evidence>
<sequence length="543" mass="60109">MKEDAGDSHDGYGLNVEANVLAENSEYNLAKQHDQLARGLKSRHIQFLALGGAIGTGLFVGSGAILSNTGPAPLFMAYLSMMTIVWVVMNVLAEMVVYLPMRGITVPYFVGRFVDPSLAFAAGWNYWYAYAMLIGAEATAAGIVIDYWNPPVNIAVWITIVLLVMLLLNIIAVSFFGEAEFWFASIKLLTICGLIILGIIIFFGGGPNQDRVLGFHTWNDPGAFVPYKAEGNTGRFLGYWHAFVSAGFAFITSPELIAIAAGETIDPRRNIPKAARRFVWRLAIFYGISSLIIGILVPSDNKNLLGASNANASPFVIGIQRVGIPVLSHIINAAILTSAWSAGNSFLYSGSRVLYSMSLNGQAPKWFSITNRRGVPYVAVLFTWCFGLLAYLNVSNTGATVFNWLISISTISGFIAWIVVLITYLRFRRAMEYNNLLHTLPYKTPLQPYATYFALVIISLLTITSGFQTFMPFNAKDFVAAYITIPVFLLLYVGHKIYFRTSMYIPVDQIDAITGKKEMDELEAMGEERVPKNLLQKVWYWLA</sequence>
<feature type="transmembrane region" description="Helical" evidence="7">
    <location>
        <begin position="154"/>
        <end position="176"/>
    </location>
</feature>
<gene>
    <name evidence="9" type="ORF">BGZ99_005898</name>
</gene>
<feature type="transmembrane region" description="Helical" evidence="7">
    <location>
        <begin position="446"/>
        <end position="467"/>
    </location>
</feature>
<evidence type="ECO:0000256" key="3">
    <source>
        <dbReference type="ARBA" id="ARBA00022692"/>
    </source>
</evidence>
<keyword evidence="3 7" id="KW-0812">Transmembrane</keyword>
<evidence type="ECO:0000256" key="5">
    <source>
        <dbReference type="ARBA" id="ARBA00022989"/>
    </source>
</evidence>
<evidence type="ECO:0000256" key="2">
    <source>
        <dbReference type="ARBA" id="ARBA00022448"/>
    </source>
</evidence>